<protein>
    <recommendedName>
        <fullName evidence="6">Pentatricopeptide repeat-containing protein</fullName>
    </recommendedName>
</protein>
<keyword evidence="5" id="KW-1185">Reference proteome</keyword>
<dbReference type="GO" id="GO:0003723">
    <property type="term" value="F:RNA binding"/>
    <property type="evidence" value="ECO:0007669"/>
    <property type="project" value="InterPro"/>
</dbReference>
<dbReference type="NCBIfam" id="TIGR00756">
    <property type="entry name" value="PPR"/>
    <property type="match status" value="3"/>
</dbReference>
<evidence type="ECO:0000313" key="4">
    <source>
        <dbReference type="EMBL" id="CAH9133308.1"/>
    </source>
</evidence>
<proteinExistence type="predicted"/>
<keyword evidence="1" id="KW-0677">Repeat</keyword>
<feature type="repeat" description="PPR" evidence="2">
    <location>
        <begin position="202"/>
        <end position="232"/>
    </location>
</feature>
<dbReference type="PANTHER" id="PTHR47926:SF411">
    <property type="entry name" value="PENTATRICOPEPTIDE REPEAT-CONTAINING PROTEIN"/>
    <property type="match status" value="1"/>
</dbReference>
<dbReference type="GO" id="GO:0009451">
    <property type="term" value="P:RNA modification"/>
    <property type="evidence" value="ECO:0007669"/>
    <property type="project" value="InterPro"/>
</dbReference>
<comment type="caution">
    <text evidence="4">The sequence shown here is derived from an EMBL/GenBank/DDBJ whole genome shotgun (WGS) entry which is preliminary data.</text>
</comment>
<accession>A0AAV0FDI0</accession>
<evidence type="ECO:0000256" key="2">
    <source>
        <dbReference type="PROSITE-ProRule" id="PRU00708"/>
    </source>
</evidence>
<dbReference type="Gene3D" id="1.25.40.10">
    <property type="entry name" value="Tetratricopeptide repeat domain"/>
    <property type="match status" value="4"/>
</dbReference>
<name>A0AAV0FDI0_9ASTE</name>
<evidence type="ECO:0008006" key="6">
    <source>
        <dbReference type="Google" id="ProtNLM"/>
    </source>
</evidence>
<dbReference type="AlphaFoldDB" id="A0AAV0FDI0"/>
<dbReference type="InterPro" id="IPR011990">
    <property type="entry name" value="TPR-like_helical_dom_sf"/>
</dbReference>
<dbReference type="EMBL" id="CAMAPF010000121">
    <property type="protein sequence ID" value="CAH9103260.1"/>
    <property type="molecule type" value="Genomic_DNA"/>
</dbReference>
<dbReference type="FunFam" id="1.25.40.10:FF:000934">
    <property type="entry name" value="Pentatricopeptide repeat-containing protein"/>
    <property type="match status" value="1"/>
</dbReference>
<organism evidence="4 5">
    <name type="scientific">Cuscuta epithymum</name>
    <dbReference type="NCBI Taxonomy" id="186058"/>
    <lineage>
        <taxon>Eukaryota</taxon>
        <taxon>Viridiplantae</taxon>
        <taxon>Streptophyta</taxon>
        <taxon>Embryophyta</taxon>
        <taxon>Tracheophyta</taxon>
        <taxon>Spermatophyta</taxon>
        <taxon>Magnoliopsida</taxon>
        <taxon>eudicotyledons</taxon>
        <taxon>Gunneridae</taxon>
        <taxon>Pentapetalae</taxon>
        <taxon>asterids</taxon>
        <taxon>lamiids</taxon>
        <taxon>Solanales</taxon>
        <taxon>Convolvulaceae</taxon>
        <taxon>Cuscuteae</taxon>
        <taxon>Cuscuta</taxon>
        <taxon>Cuscuta subgen. Cuscuta</taxon>
    </lineage>
</organism>
<dbReference type="FunFam" id="1.25.40.10:FF:001093">
    <property type="entry name" value="Pentatricopeptide repeat-containing protein At2g34400"/>
    <property type="match status" value="1"/>
</dbReference>
<dbReference type="PROSITE" id="PS51375">
    <property type="entry name" value="PPR"/>
    <property type="match status" value="4"/>
</dbReference>
<feature type="repeat" description="PPR" evidence="2">
    <location>
        <begin position="233"/>
        <end position="267"/>
    </location>
</feature>
<feature type="repeat" description="PPR" evidence="2">
    <location>
        <begin position="336"/>
        <end position="370"/>
    </location>
</feature>
<evidence type="ECO:0000256" key="1">
    <source>
        <dbReference type="ARBA" id="ARBA00022737"/>
    </source>
</evidence>
<dbReference type="Pfam" id="PF01535">
    <property type="entry name" value="PPR"/>
    <property type="match status" value="7"/>
</dbReference>
<dbReference type="Proteomes" id="UP001152523">
    <property type="component" value="Unassembled WGS sequence"/>
</dbReference>
<reference evidence="4" key="1">
    <citation type="submission" date="2022-07" db="EMBL/GenBank/DDBJ databases">
        <authorList>
            <person name="Macas J."/>
            <person name="Novak P."/>
            <person name="Neumann P."/>
        </authorList>
    </citation>
    <scope>NUCLEOTIDE SEQUENCE</scope>
</reference>
<feature type="repeat" description="PPR" evidence="2">
    <location>
        <begin position="69"/>
        <end position="103"/>
    </location>
</feature>
<gene>
    <name evidence="3" type="ORF">CEPIT_LOCUS16362</name>
    <name evidence="4" type="ORF">CEPIT_LOCUS32847</name>
</gene>
<sequence length="514" mass="57269">MSSAESSCHLLLASCKTLKCVQQLHAYVCKAGLESDQSIAGKLLSHCSVIIGGALDYAHRIFLHTPNPDVSMYKTLIRGFSESDLPQNSLKTFVAMIRSSLYPPDSFSLAFALKAAANMRCFRSGSQIHCQSFSRGLHCHLFVGTTTISMYAECGYIRFARNMFDEMSEPNVVTRNAILTAYIRVGDLSGAESMFCLMPSTDLTSWNVMLAGYSKAGELGCAKKLFDQMSTRDAVSWSTMIYGFSFNGYFDESLWLFRELRRDGMTPNEVSLTGVLSACAQSGEFKFAKAVHGFVEKAGLMWIVSVNNALLDIYARSGNLGMARLVFEQIPRKKKSLVSWTCMITGLLMHGYGEEAIQFFQKMEAFGTIPDRVVFVSILCACSHSGLLEEGRYIYDRMTRVYNIEPDIEHYGCMVDLYSRRGELKVAYDFIMQMSIPPNTVIWRTLLGASSFYGEVQLAELVKEKLLEMDPNNSGDQVLLSNVYAGAGKWQGVAKVRRSMSEQKMKKTPGFSAV</sequence>
<dbReference type="EMBL" id="CAMAPF010000975">
    <property type="protein sequence ID" value="CAH9133308.1"/>
    <property type="molecule type" value="Genomic_DNA"/>
</dbReference>
<dbReference type="InterPro" id="IPR046960">
    <property type="entry name" value="PPR_At4g14850-like_plant"/>
</dbReference>
<evidence type="ECO:0000313" key="5">
    <source>
        <dbReference type="Proteomes" id="UP001152523"/>
    </source>
</evidence>
<dbReference type="PANTHER" id="PTHR47926">
    <property type="entry name" value="PENTATRICOPEPTIDE REPEAT-CONTAINING PROTEIN"/>
    <property type="match status" value="1"/>
</dbReference>
<dbReference type="Pfam" id="PF13041">
    <property type="entry name" value="PPR_2"/>
    <property type="match status" value="1"/>
</dbReference>
<dbReference type="InterPro" id="IPR002885">
    <property type="entry name" value="PPR_rpt"/>
</dbReference>
<evidence type="ECO:0000313" key="3">
    <source>
        <dbReference type="EMBL" id="CAH9103260.1"/>
    </source>
</evidence>
<dbReference type="Pfam" id="PF20431">
    <property type="entry name" value="E_motif"/>
    <property type="match status" value="1"/>
</dbReference>
<dbReference type="InterPro" id="IPR046848">
    <property type="entry name" value="E_motif"/>
</dbReference>